<evidence type="ECO:0008006" key="4">
    <source>
        <dbReference type="Google" id="ProtNLM"/>
    </source>
</evidence>
<keyword evidence="3" id="KW-1185">Reference proteome</keyword>
<organism evidence="2 3">
    <name type="scientific">Puccinia sorghi</name>
    <dbReference type="NCBI Taxonomy" id="27349"/>
    <lineage>
        <taxon>Eukaryota</taxon>
        <taxon>Fungi</taxon>
        <taxon>Dikarya</taxon>
        <taxon>Basidiomycota</taxon>
        <taxon>Pucciniomycotina</taxon>
        <taxon>Pucciniomycetes</taxon>
        <taxon>Pucciniales</taxon>
        <taxon>Pucciniaceae</taxon>
        <taxon>Puccinia</taxon>
    </lineage>
</organism>
<feature type="region of interest" description="Disordered" evidence="1">
    <location>
        <begin position="213"/>
        <end position="239"/>
    </location>
</feature>
<proteinExistence type="predicted"/>
<comment type="caution">
    <text evidence="2">The sequence shown here is derived from an EMBL/GenBank/DDBJ whole genome shotgun (WGS) entry which is preliminary data.</text>
</comment>
<reference evidence="2 3" key="1">
    <citation type="submission" date="2015-08" db="EMBL/GenBank/DDBJ databases">
        <title>Next Generation Sequencing and Analysis of the Genome of Puccinia sorghi L Schw, the Causal Agent of Maize Common Rust.</title>
        <authorList>
            <person name="Rochi L."/>
            <person name="Burguener G."/>
            <person name="Darino M."/>
            <person name="Turjanski A."/>
            <person name="Kreff E."/>
            <person name="Dieguez M.J."/>
            <person name="Sacco F."/>
        </authorList>
    </citation>
    <scope>NUCLEOTIDE SEQUENCE [LARGE SCALE GENOMIC DNA]</scope>
    <source>
        <strain evidence="2 3">RO10H11247</strain>
    </source>
</reference>
<protein>
    <recommendedName>
        <fullName evidence="4">Retrotransposon Copia-like N-terminal domain-containing protein</fullName>
    </recommendedName>
</protein>
<gene>
    <name evidence="2" type="ORF">VP01_3133g2</name>
</gene>
<dbReference type="AlphaFoldDB" id="A0A0L6UZV6"/>
<dbReference type="Pfam" id="PF14223">
    <property type="entry name" value="Retrotran_gag_2"/>
    <property type="match status" value="1"/>
</dbReference>
<sequence>MPPKNSIGTIKMVTEPLSDTNFSTWRFKIQNALAYQNLDDFILKDTEEMKKRADYAACKKLTTTFIRMHLNEESIACFVGSNFSTYEPKSIWDAILDFYATKSLENAASLWDKLHDIKFVDGSTQEALNSFRSTFQLLVEVTMGKLDKKTPETCWMFFLLKRLPASFSVFRSIQFANLKHSDISLSTFLKDIESEIRRQTEIQASASFQATALSVTPQSKSKSTPGSRPPCQRCKNGIHDPATAHSEANCHAAPEKAAAFHQASLEKATARIAKKAMLSVNSGVPDTIILDSGATRHYLRHQTYFVKLML</sequence>
<evidence type="ECO:0000313" key="3">
    <source>
        <dbReference type="Proteomes" id="UP000037035"/>
    </source>
</evidence>
<name>A0A0L6UZV6_9BASI</name>
<dbReference type="VEuPathDB" id="FungiDB:VP01_3133g2"/>
<dbReference type="Proteomes" id="UP000037035">
    <property type="component" value="Unassembled WGS sequence"/>
</dbReference>
<evidence type="ECO:0000256" key="1">
    <source>
        <dbReference type="SAM" id="MobiDB-lite"/>
    </source>
</evidence>
<feature type="compositionally biased region" description="Polar residues" evidence="1">
    <location>
        <begin position="213"/>
        <end position="226"/>
    </location>
</feature>
<dbReference type="EMBL" id="LAVV01008095">
    <property type="protein sequence ID" value="KNZ53792.1"/>
    <property type="molecule type" value="Genomic_DNA"/>
</dbReference>
<dbReference type="OrthoDB" id="2506593at2759"/>
<evidence type="ECO:0000313" key="2">
    <source>
        <dbReference type="EMBL" id="KNZ53792.1"/>
    </source>
</evidence>
<accession>A0A0L6UZV6</accession>